<dbReference type="PANTHER" id="PTHR42756:SF1">
    <property type="entry name" value="TRANSCRIPTIONAL REPRESSOR OF EMRAB OPERON"/>
    <property type="match status" value="1"/>
</dbReference>
<evidence type="ECO:0000313" key="5">
    <source>
        <dbReference type="EMBL" id="AMJ41149.1"/>
    </source>
</evidence>
<evidence type="ECO:0000313" key="8">
    <source>
        <dbReference type="Proteomes" id="UP000184204"/>
    </source>
</evidence>
<dbReference type="SUPFAM" id="SSF46785">
    <property type="entry name" value="Winged helix' DNA-binding domain"/>
    <property type="match status" value="1"/>
</dbReference>
<evidence type="ECO:0000313" key="6">
    <source>
        <dbReference type="EMBL" id="SHE64683.1"/>
    </source>
</evidence>
<sequence>MFCSDAFAKKREVLGDHVTDFSFILSVLFKLYHIYMKNSAQEIGLSWGQPQILMSLASKDMQTQKELCEFIRIKPASMTDILKRMERDELINRIRDEKDMRSIRVCITEKGREKFQAFIEKGTSIDDVALRGFTAEEKDLCLHYLGRILENMNKDLNEKRENA</sequence>
<evidence type="ECO:0000256" key="1">
    <source>
        <dbReference type="ARBA" id="ARBA00023015"/>
    </source>
</evidence>
<evidence type="ECO:0000259" key="4">
    <source>
        <dbReference type="PROSITE" id="PS50995"/>
    </source>
</evidence>
<gene>
    <name evidence="5" type="primary">badR</name>
    <name evidence="5" type="ORF">CPRO_15560</name>
    <name evidence="6" type="ORF">SAMN02745151_01367</name>
</gene>
<dbReference type="EMBL" id="CP014223">
    <property type="protein sequence ID" value="AMJ41149.1"/>
    <property type="molecule type" value="Genomic_DNA"/>
</dbReference>
<dbReference type="Proteomes" id="UP000068026">
    <property type="component" value="Chromosome"/>
</dbReference>
<dbReference type="InterPro" id="IPR036388">
    <property type="entry name" value="WH-like_DNA-bd_sf"/>
</dbReference>
<feature type="domain" description="HTH marR-type" evidence="4">
    <location>
        <begin position="18"/>
        <end position="150"/>
    </location>
</feature>
<evidence type="ECO:0000256" key="3">
    <source>
        <dbReference type="ARBA" id="ARBA00023163"/>
    </source>
</evidence>
<reference evidence="6" key="3">
    <citation type="submission" date="2016-11" db="EMBL/GenBank/DDBJ databases">
        <authorList>
            <person name="Varghese N."/>
            <person name="Submissions S."/>
        </authorList>
    </citation>
    <scope>NUCLEOTIDE SEQUENCE</scope>
    <source>
        <strain evidence="6">DSM 1682</strain>
    </source>
</reference>
<dbReference type="SMART" id="SM00347">
    <property type="entry name" value="HTH_MARR"/>
    <property type="match status" value="1"/>
</dbReference>
<evidence type="ECO:0000313" key="7">
    <source>
        <dbReference type="Proteomes" id="UP000068026"/>
    </source>
</evidence>
<reference evidence="8" key="4">
    <citation type="submission" date="2016-11" db="EMBL/GenBank/DDBJ databases">
        <authorList>
            <person name="Jaros S."/>
            <person name="Januszkiewicz K."/>
            <person name="Wedrychowicz H."/>
        </authorList>
    </citation>
    <scope>NUCLEOTIDE SEQUENCE [LARGE SCALE GENOMIC DNA]</scope>
    <source>
        <strain evidence="8">DSM 1682</strain>
    </source>
</reference>
<keyword evidence="7" id="KW-1185">Reference proteome</keyword>
<dbReference type="RefSeq" id="WP_066049877.1">
    <property type="nucleotide sequence ID" value="NZ_CP014223.1"/>
</dbReference>
<keyword evidence="2 6" id="KW-0238">DNA-binding</keyword>
<dbReference type="GO" id="GO:0003700">
    <property type="term" value="F:DNA-binding transcription factor activity"/>
    <property type="evidence" value="ECO:0007669"/>
    <property type="project" value="InterPro"/>
</dbReference>
<proteinExistence type="predicted"/>
<reference evidence="5 7" key="1">
    <citation type="journal article" date="2016" name="Genome Announc.">
        <title>Complete Genome Sequence of the Amino Acid-Fermenting Clostridium propionicum X2 (DSM 1682).</title>
        <authorList>
            <person name="Poehlein A."/>
            <person name="Schlien K."/>
            <person name="Chowdhury N.P."/>
            <person name="Gottschalk G."/>
            <person name="Buckel W."/>
            <person name="Daniel R."/>
        </authorList>
    </citation>
    <scope>NUCLEOTIDE SEQUENCE [LARGE SCALE GENOMIC DNA]</scope>
    <source>
        <strain evidence="5 7">X2</strain>
    </source>
</reference>
<protein>
    <submittedName>
        <fullName evidence="6">DNA-binding transcriptional regulator, MarR family</fullName>
    </submittedName>
    <submittedName>
        <fullName evidence="5">Transcriptional activatory protein BadR</fullName>
    </submittedName>
</protein>
<dbReference type="OrthoDB" id="9808725at2"/>
<reference evidence="7" key="2">
    <citation type="submission" date="2016-01" db="EMBL/GenBank/DDBJ databases">
        <authorList>
            <person name="Poehlein A."/>
            <person name="Schlien K."/>
            <person name="Gottschalk G."/>
            <person name="Buckel W."/>
            <person name="Daniel R."/>
        </authorList>
    </citation>
    <scope>NUCLEOTIDE SEQUENCE [LARGE SCALE GENOMIC DNA]</scope>
    <source>
        <strain evidence="7">X2</strain>
    </source>
</reference>
<dbReference type="GO" id="GO:0003677">
    <property type="term" value="F:DNA binding"/>
    <property type="evidence" value="ECO:0007669"/>
    <property type="project" value="UniProtKB-KW"/>
</dbReference>
<dbReference type="InterPro" id="IPR000835">
    <property type="entry name" value="HTH_MarR-typ"/>
</dbReference>
<dbReference type="AlphaFoldDB" id="A0A0X1U887"/>
<organism evidence="6 8">
    <name type="scientific">Anaerotignum propionicum DSM 1682</name>
    <dbReference type="NCBI Taxonomy" id="991789"/>
    <lineage>
        <taxon>Bacteria</taxon>
        <taxon>Bacillati</taxon>
        <taxon>Bacillota</taxon>
        <taxon>Clostridia</taxon>
        <taxon>Lachnospirales</taxon>
        <taxon>Anaerotignaceae</taxon>
        <taxon>Anaerotignum</taxon>
    </lineage>
</organism>
<accession>A0A0X1U887</accession>
<dbReference type="PANTHER" id="PTHR42756">
    <property type="entry name" value="TRANSCRIPTIONAL REGULATOR, MARR"/>
    <property type="match status" value="1"/>
</dbReference>
<dbReference type="InterPro" id="IPR036390">
    <property type="entry name" value="WH_DNA-bd_sf"/>
</dbReference>
<dbReference type="KEGG" id="cpro:CPRO_15560"/>
<dbReference type="PROSITE" id="PS50995">
    <property type="entry name" value="HTH_MARR_2"/>
    <property type="match status" value="1"/>
</dbReference>
<keyword evidence="1" id="KW-0805">Transcription regulation</keyword>
<dbReference type="PRINTS" id="PR00598">
    <property type="entry name" value="HTHMARR"/>
</dbReference>
<dbReference type="EMBL" id="FQUA01000004">
    <property type="protein sequence ID" value="SHE64683.1"/>
    <property type="molecule type" value="Genomic_DNA"/>
</dbReference>
<dbReference type="Pfam" id="PF01047">
    <property type="entry name" value="MarR"/>
    <property type="match status" value="1"/>
</dbReference>
<dbReference type="Proteomes" id="UP000184204">
    <property type="component" value="Unassembled WGS sequence"/>
</dbReference>
<name>A0A0X1U887_ANAPI</name>
<keyword evidence="3" id="KW-0804">Transcription</keyword>
<evidence type="ECO:0000256" key="2">
    <source>
        <dbReference type="ARBA" id="ARBA00023125"/>
    </source>
</evidence>
<dbReference type="Gene3D" id="1.10.10.10">
    <property type="entry name" value="Winged helix-like DNA-binding domain superfamily/Winged helix DNA-binding domain"/>
    <property type="match status" value="1"/>
</dbReference>